<sequence>MKGRRLGPFQTTSGPMHIRPEVDNKTKRPSPASYNITKPTGRDAPSASFKGSRPKSLFGEPVRPGPGQSDVPGPGNYHISQDVMENESPAYSMRQQLKAVENDVPAPNKYEYEKKRIERGSKFSMGKRFTMPNSMKDSPGPGTYSPKQLKCSPKFSMKGRTPIISKNGNIPAPIHTAYLPRLNWTTKSWSYH</sequence>
<dbReference type="Pfam" id="PF07004">
    <property type="entry name" value="SHIPPO-rpt"/>
    <property type="match status" value="4"/>
</dbReference>
<dbReference type="InterPro" id="IPR051291">
    <property type="entry name" value="CIMAP"/>
</dbReference>
<evidence type="ECO:0000256" key="1">
    <source>
        <dbReference type="SAM" id="MobiDB-lite"/>
    </source>
</evidence>
<accession>A0A8S3RNS9</accession>
<protein>
    <submittedName>
        <fullName evidence="2">Uncharacterized protein</fullName>
    </submittedName>
</protein>
<reference evidence="2" key="1">
    <citation type="submission" date="2021-03" db="EMBL/GenBank/DDBJ databases">
        <authorList>
            <person name="Bekaert M."/>
        </authorList>
    </citation>
    <scope>NUCLEOTIDE SEQUENCE</scope>
</reference>
<feature type="region of interest" description="Disordered" evidence="1">
    <location>
        <begin position="121"/>
        <end position="158"/>
    </location>
</feature>
<dbReference type="Proteomes" id="UP000683360">
    <property type="component" value="Unassembled WGS sequence"/>
</dbReference>
<name>A0A8S3RNS9_MYTED</name>
<dbReference type="OrthoDB" id="429991at2759"/>
<proteinExistence type="predicted"/>
<dbReference type="PANTHER" id="PTHR21580:SF28">
    <property type="entry name" value="BOREALIN N-TERMINAL DOMAIN-CONTAINING PROTEIN-RELATED"/>
    <property type="match status" value="1"/>
</dbReference>
<dbReference type="EMBL" id="CAJPWZ010001229">
    <property type="protein sequence ID" value="CAG2210283.1"/>
    <property type="molecule type" value="Genomic_DNA"/>
</dbReference>
<dbReference type="PANTHER" id="PTHR21580">
    <property type="entry name" value="SHIPPO-1-RELATED"/>
    <property type="match status" value="1"/>
</dbReference>
<feature type="region of interest" description="Disordered" evidence="1">
    <location>
        <begin position="1"/>
        <end position="80"/>
    </location>
</feature>
<dbReference type="AlphaFoldDB" id="A0A8S3RNS9"/>
<gene>
    <name evidence="2" type="ORF">MEDL_24432</name>
</gene>
<dbReference type="InterPro" id="IPR010736">
    <property type="entry name" value="SHIPPO-rpt"/>
</dbReference>
<evidence type="ECO:0000313" key="2">
    <source>
        <dbReference type="EMBL" id="CAG2210283.1"/>
    </source>
</evidence>
<organism evidence="2 3">
    <name type="scientific">Mytilus edulis</name>
    <name type="common">Blue mussel</name>
    <dbReference type="NCBI Taxonomy" id="6550"/>
    <lineage>
        <taxon>Eukaryota</taxon>
        <taxon>Metazoa</taxon>
        <taxon>Spiralia</taxon>
        <taxon>Lophotrochozoa</taxon>
        <taxon>Mollusca</taxon>
        <taxon>Bivalvia</taxon>
        <taxon>Autobranchia</taxon>
        <taxon>Pteriomorphia</taxon>
        <taxon>Mytilida</taxon>
        <taxon>Mytiloidea</taxon>
        <taxon>Mytilidae</taxon>
        <taxon>Mytilinae</taxon>
        <taxon>Mytilus</taxon>
    </lineage>
</organism>
<comment type="caution">
    <text evidence="2">The sequence shown here is derived from an EMBL/GenBank/DDBJ whole genome shotgun (WGS) entry which is preliminary data.</text>
</comment>
<keyword evidence="3" id="KW-1185">Reference proteome</keyword>
<evidence type="ECO:0000313" key="3">
    <source>
        <dbReference type="Proteomes" id="UP000683360"/>
    </source>
</evidence>